<gene>
    <name evidence="2" type="ORF">SAMN05443575_2012</name>
</gene>
<dbReference type="AlphaFoldDB" id="A0A1M5IVD6"/>
<organism evidence="2 3">
    <name type="scientific">Jatrophihabitans endophyticus</name>
    <dbReference type="NCBI Taxonomy" id="1206085"/>
    <lineage>
        <taxon>Bacteria</taxon>
        <taxon>Bacillati</taxon>
        <taxon>Actinomycetota</taxon>
        <taxon>Actinomycetes</taxon>
        <taxon>Jatrophihabitantales</taxon>
        <taxon>Jatrophihabitantaceae</taxon>
        <taxon>Jatrophihabitans</taxon>
    </lineage>
</organism>
<dbReference type="RefSeq" id="WP_073389275.1">
    <property type="nucleotide sequence ID" value="NZ_FQVU01000002.1"/>
</dbReference>
<keyword evidence="2" id="KW-0328">Glycosyltransferase</keyword>
<feature type="transmembrane region" description="Helical" evidence="1">
    <location>
        <begin position="405"/>
        <end position="422"/>
    </location>
</feature>
<dbReference type="Pfam" id="PF26314">
    <property type="entry name" value="MptA_B_family"/>
    <property type="match status" value="1"/>
</dbReference>
<proteinExistence type="predicted"/>
<feature type="transmembrane region" description="Helical" evidence="1">
    <location>
        <begin position="462"/>
        <end position="482"/>
    </location>
</feature>
<protein>
    <submittedName>
        <fullName evidence="2">Alpha-1,6-mannosyltransferase</fullName>
    </submittedName>
</protein>
<feature type="transmembrane region" description="Helical" evidence="1">
    <location>
        <begin position="185"/>
        <end position="211"/>
    </location>
</feature>
<keyword evidence="1" id="KW-0812">Transmembrane</keyword>
<name>A0A1M5IVD6_9ACTN</name>
<feature type="transmembrane region" description="Helical" evidence="1">
    <location>
        <begin position="271"/>
        <end position="296"/>
    </location>
</feature>
<keyword evidence="3" id="KW-1185">Reference proteome</keyword>
<keyword evidence="2" id="KW-0808">Transferase</keyword>
<feature type="transmembrane region" description="Helical" evidence="1">
    <location>
        <begin position="24"/>
        <end position="44"/>
    </location>
</feature>
<reference evidence="2 3" key="1">
    <citation type="submission" date="2016-11" db="EMBL/GenBank/DDBJ databases">
        <authorList>
            <person name="Jaros S."/>
            <person name="Januszkiewicz K."/>
            <person name="Wedrychowicz H."/>
        </authorList>
    </citation>
    <scope>NUCLEOTIDE SEQUENCE [LARGE SCALE GENOMIC DNA]</scope>
    <source>
        <strain evidence="2 3">DSM 45627</strain>
    </source>
</reference>
<dbReference type="OrthoDB" id="5242303at2"/>
<feature type="transmembrane region" description="Helical" evidence="1">
    <location>
        <begin position="374"/>
        <end position="393"/>
    </location>
</feature>
<keyword evidence="1" id="KW-0472">Membrane</keyword>
<feature type="transmembrane region" description="Helical" evidence="1">
    <location>
        <begin position="70"/>
        <end position="92"/>
    </location>
</feature>
<evidence type="ECO:0000313" key="2">
    <source>
        <dbReference type="EMBL" id="SHG32125.1"/>
    </source>
</evidence>
<feature type="transmembrane region" description="Helical" evidence="1">
    <location>
        <begin position="104"/>
        <end position="123"/>
    </location>
</feature>
<evidence type="ECO:0000256" key="1">
    <source>
        <dbReference type="SAM" id="Phobius"/>
    </source>
</evidence>
<accession>A0A1M5IVD6</accession>
<keyword evidence="1" id="KW-1133">Transmembrane helix</keyword>
<sequence>MNDLAEKALHGLDTARRQVTDRPVAALAIAGFVVSAAVVAAGGVEAATRPTRVLSGWLGLQDDHGLTSRALAPATLLLLAVVLLVLLWLAALEIVRRTEVPEHRIWLLVAAWSTPFAIGPPLMDTAAYASAAFGFVQRAGHDPYTNPPSSLGADTLVDAVDPAARGTVSAAGPLGSMLQHLAPTVAGGTALGAVLVLRVLGVLAAIAITRLAAEIAGAADTDSVAGQRRQAMVLAGLNPLLLFYVVSSPHVDGPMTALVLAALLAARRRRWSLALGLAALAGSVSPQAFVVVPVLLAVHVAGRRRAPVWLVLARDVAVAGVVAVAAGLLQPHGFGWLGALSEQFAAHTPYAAGNAAGRLLAPIVQGASYDDLATAGRISAAAAGVCTVAYLLVSARHRPVERTAGFALLALALLAPNLYPWYLTWGLLCLVPGATGERRRGVIALAAAGCVLVPPGFADTSATVVTGVGLAVVAAVALVVAARARGGRVSAAE</sequence>
<evidence type="ECO:0000313" key="3">
    <source>
        <dbReference type="Proteomes" id="UP000186132"/>
    </source>
</evidence>
<dbReference type="GO" id="GO:0016757">
    <property type="term" value="F:glycosyltransferase activity"/>
    <property type="evidence" value="ECO:0007669"/>
    <property type="project" value="UniProtKB-KW"/>
</dbReference>
<dbReference type="Proteomes" id="UP000186132">
    <property type="component" value="Unassembled WGS sequence"/>
</dbReference>
<feature type="transmembrane region" description="Helical" evidence="1">
    <location>
        <begin position="231"/>
        <end position="251"/>
    </location>
</feature>
<dbReference type="STRING" id="1206085.SAMN05443575_2012"/>
<dbReference type="EMBL" id="FQVU01000002">
    <property type="protein sequence ID" value="SHG32125.1"/>
    <property type="molecule type" value="Genomic_DNA"/>
</dbReference>
<feature type="transmembrane region" description="Helical" evidence="1">
    <location>
        <begin position="308"/>
        <end position="329"/>
    </location>
</feature>